<keyword evidence="2" id="KW-0812">Transmembrane</keyword>
<keyword evidence="2" id="KW-1133">Transmembrane helix</keyword>
<evidence type="ECO:0000256" key="1">
    <source>
        <dbReference type="SAM" id="MobiDB-lite"/>
    </source>
</evidence>
<feature type="compositionally biased region" description="Polar residues" evidence="1">
    <location>
        <begin position="1"/>
        <end position="16"/>
    </location>
</feature>
<dbReference type="AlphaFoldDB" id="A0A6A5VHG8"/>
<dbReference type="EMBL" id="ML976671">
    <property type="protein sequence ID" value="KAF1975302.1"/>
    <property type="molecule type" value="Genomic_DNA"/>
</dbReference>
<gene>
    <name evidence="3" type="ORF">BU23DRAFT_552694</name>
</gene>
<dbReference type="Proteomes" id="UP000800036">
    <property type="component" value="Unassembled WGS sequence"/>
</dbReference>
<proteinExistence type="predicted"/>
<keyword evidence="4" id="KW-1185">Reference proteome</keyword>
<evidence type="ECO:0000313" key="3">
    <source>
        <dbReference type="EMBL" id="KAF1975302.1"/>
    </source>
</evidence>
<organism evidence="3 4">
    <name type="scientific">Bimuria novae-zelandiae CBS 107.79</name>
    <dbReference type="NCBI Taxonomy" id="1447943"/>
    <lineage>
        <taxon>Eukaryota</taxon>
        <taxon>Fungi</taxon>
        <taxon>Dikarya</taxon>
        <taxon>Ascomycota</taxon>
        <taxon>Pezizomycotina</taxon>
        <taxon>Dothideomycetes</taxon>
        <taxon>Pleosporomycetidae</taxon>
        <taxon>Pleosporales</taxon>
        <taxon>Massarineae</taxon>
        <taxon>Didymosphaeriaceae</taxon>
        <taxon>Bimuria</taxon>
    </lineage>
</organism>
<dbReference type="CDD" id="cd12087">
    <property type="entry name" value="TM_EGFR-like"/>
    <property type="match status" value="1"/>
</dbReference>
<feature type="non-terminal residue" evidence="3">
    <location>
        <position position="1"/>
    </location>
</feature>
<protein>
    <submittedName>
        <fullName evidence="3">Uncharacterized protein</fullName>
    </submittedName>
</protein>
<evidence type="ECO:0000313" key="4">
    <source>
        <dbReference type="Proteomes" id="UP000800036"/>
    </source>
</evidence>
<evidence type="ECO:0000256" key="2">
    <source>
        <dbReference type="SAM" id="Phobius"/>
    </source>
</evidence>
<keyword evidence="2" id="KW-0472">Membrane</keyword>
<reference evidence="3" key="1">
    <citation type="journal article" date="2020" name="Stud. Mycol.">
        <title>101 Dothideomycetes genomes: a test case for predicting lifestyles and emergence of pathogens.</title>
        <authorList>
            <person name="Haridas S."/>
            <person name="Albert R."/>
            <person name="Binder M."/>
            <person name="Bloem J."/>
            <person name="Labutti K."/>
            <person name="Salamov A."/>
            <person name="Andreopoulos B."/>
            <person name="Baker S."/>
            <person name="Barry K."/>
            <person name="Bills G."/>
            <person name="Bluhm B."/>
            <person name="Cannon C."/>
            <person name="Castanera R."/>
            <person name="Culley D."/>
            <person name="Daum C."/>
            <person name="Ezra D."/>
            <person name="Gonzalez J."/>
            <person name="Henrissat B."/>
            <person name="Kuo A."/>
            <person name="Liang C."/>
            <person name="Lipzen A."/>
            <person name="Lutzoni F."/>
            <person name="Magnuson J."/>
            <person name="Mondo S."/>
            <person name="Nolan M."/>
            <person name="Ohm R."/>
            <person name="Pangilinan J."/>
            <person name="Park H.-J."/>
            <person name="Ramirez L."/>
            <person name="Alfaro M."/>
            <person name="Sun H."/>
            <person name="Tritt A."/>
            <person name="Yoshinaga Y."/>
            <person name="Zwiers L.-H."/>
            <person name="Turgeon B."/>
            <person name="Goodwin S."/>
            <person name="Spatafora J."/>
            <person name="Crous P."/>
            <person name="Grigoriev I."/>
        </authorList>
    </citation>
    <scope>NUCLEOTIDE SEQUENCE</scope>
    <source>
        <strain evidence="3">CBS 107.79</strain>
    </source>
</reference>
<sequence>MNETNTQENTKPNNKGSKIPIGPIAGGVVGALAILCMSGVAVFYIKRRHPRSPEND</sequence>
<accession>A0A6A5VHG8</accession>
<feature type="region of interest" description="Disordered" evidence="1">
    <location>
        <begin position="1"/>
        <end position="22"/>
    </location>
</feature>
<feature type="transmembrane region" description="Helical" evidence="2">
    <location>
        <begin position="20"/>
        <end position="45"/>
    </location>
</feature>
<name>A0A6A5VHG8_9PLEO</name>